<evidence type="ECO:0000313" key="1">
    <source>
        <dbReference type="EMBL" id="MBX48073.1"/>
    </source>
</evidence>
<sequence length="82" mass="9467">MHFVTRVMLCKITNLPAICKGNKQHILLSKGHTENRISSKVSYYSNHKVIIFHIYKQSGRNSFVDVNTYLPQFLGQFPSARN</sequence>
<organism evidence="1">
    <name type="scientific">Rhizophora mucronata</name>
    <name type="common">Asiatic mangrove</name>
    <dbReference type="NCBI Taxonomy" id="61149"/>
    <lineage>
        <taxon>Eukaryota</taxon>
        <taxon>Viridiplantae</taxon>
        <taxon>Streptophyta</taxon>
        <taxon>Embryophyta</taxon>
        <taxon>Tracheophyta</taxon>
        <taxon>Spermatophyta</taxon>
        <taxon>Magnoliopsida</taxon>
        <taxon>eudicotyledons</taxon>
        <taxon>Gunneridae</taxon>
        <taxon>Pentapetalae</taxon>
        <taxon>rosids</taxon>
        <taxon>fabids</taxon>
        <taxon>Malpighiales</taxon>
        <taxon>Rhizophoraceae</taxon>
        <taxon>Rhizophora</taxon>
    </lineage>
</organism>
<name>A0A2P2P019_RHIMU</name>
<dbReference type="EMBL" id="GGEC01067589">
    <property type="protein sequence ID" value="MBX48073.1"/>
    <property type="molecule type" value="Transcribed_RNA"/>
</dbReference>
<reference evidence="1" key="1">
    <citation type="submission" date="2018-02" db="EMBL/GenBank/DDBJ databases">
        <title>Rhizophora mucronata_Transcriptome.</title>
        <authorList>
            <person name="Meera S.P."/>
            <person name="Sreeshan A."/>
            <person name="Augustine A."/>
        </authorList>
    </citation>
    <scope>NUCLEOTIDE SEQUENCE</scope>
    <source>
        <tissue evidence="1">Leaf</tissue>
    </source>
</reference>
<accession>A0A2P2P019</accession>
<protein>
    <submittedName>
        <fullName evidence="1">Uncharacterized protein</fullName>
    </submittedName>
</protein>
<proteinExistence type="predicted"/>
<dbReference type="AlphaFoldDB" id="A0A2P2P019"/>